<dbReference type="Gene3D" id="3.10.180.10">
    <property type="entry name" value="2,3-Dihydroxybiphenyl 1,2-Dioxygenase, domain 1"/>
    <property type="match status" value="2"/>
</dbReference>
<dbReference type="PANTHER" id="PTHR36113:SF3">
    <property type="entry name" value="SLL5075 PROTEIN"/>
    <property type="match status" value="1"/>
</dbReference>
<proteinExistence type="predicted"/>
<evidence type="ECO:0000313" key="2">
    <source>
        <dbReference type="EMBL" id="AIE59735.1"/>
    </source>
</evidence>
<dbReference type="InterPro" id="IPR058998">
    <property type="entry name" value="YycE-like_N"/>
</dbReference>
<dbReference type="HOGENOM" id="CLU_791446_0_0_9"/>
<dbReference type="InterPro" id="IPR029068">
    <property type="entry name" value="Glyas_Bleomycin-R_OHBP_Dase"/>
</dbReference>
<dbReference type="EMBL" id="CP007739">
    <property type="protein sequence ID" value="AIE59735.1"/>
    <property type="molecule type" value="Genomic_DNA"/>
</dbReference>
<dbReference type="PANTHER" id="PTHR36113">
    <property type="entry name" value="LYASE, PUTATIVE-RELATED-RELATED"/>
    <property type="match status" value="1"/>
</dbReference>
<dbReference type="AlphaFoldDB" id="I3DZJ5"/>
<protein>
    <submittedName>
        <fullName evidence="2">Prolyl endopeptidase</fullName>
    </submittedName>
</protein>
<dbReference type="KEGG" id="bmet:BMMGA3_06535"/>
<evidence type="ECO:0000313" key="3">
    <source>
        <dbReference type="Proteomes" id="UP000027602"/>
    </source>
</evidence>
<feature type="domain" description="VOC" evidence="1">
    <location>
        <begin position="223"/>
        <end position="347"/>
    </location>
</feature>
<evidence type="ECO:0000259" key="1">
    <source>
        <dbReference type="PROSITE" id="PS51819"/>
    </source>
</evidence>
<organism evidence="2 3">
    <name type="scientific">Bacillus methanolicus (strain MGA3 / ATCC 53907)</name>
    <dbReference type="NCBI Taxonomy" id="796606"/>
    <lineage>
        <taxon>Bacteria</taxon>
        <taxon>Bacillati</taxon>
        <taxon>Bacillota</taxon>
        <taxon>Bacilli</taxon>
        <taxon>Bacillales</taxon>
        <taxon>Bacillaceae</taxon>
        <taxon>Bacillus</taxon>
    </lineage>
</organism>
<dbReference type="OrthoDB" id="8018325at2"/>
<accession>I3DZJ5</accession>
<dbReference type="InterPro" id="IPR004360">
    <property type="entry name" value="Glyas_Fos-R_dOase_dom"/>
</dbReference>
<dbReference type="Pfam" id="PF00903">
    <property type="entry name" value="Glyoxalase"/>
    <property type="match status" value="1"/>
</dbReference>
<dbReference type="STRING" id="796606.BMMGA3_06535"/>
<name>I3DZJ5_BACMM</name>
<sequence>MKIYQVQLKCFHLEKMKKFYTEMLGMELIVEGDRHFAVMAGTTKLIFEKCSFLPSYHVCFRAGSEFIDHMYKRLAENGLLLPNDEGEYSLFWGGKQYYFVDPDGNILEMLERTFSWGDNHVEKGWHDIGEIGWPVKDVKKMQKYLSSYLHDEQNEDSENFAFFGDSTGVIVVVKEGRHWYPTDRSAEIHPIKLVVSGEEEARFKHEEYPYEVIVKKEWNKTVPAVQFRIARPTNQLDKLVEFYEKGVGLKKIGEFRNHEGYDGIMLGLPDYPYHLEFTQHETNAVLPTPTKEHLLVFYIPNRFERDKIAERLKAMGHQEVEPENPYWGRGGVTFEDPDGWRIVLMNTAGI</sequence>
<dbReference type="InterPro" id="IPR051332">
    <property type="entry name" value="Fosfomycin_Res_Enzymes"/>
</dbReference>
<keyword evidence="3" id="KW-1185">Reference proteome</keyword>
<reference evidence="2 3" key="1">
    <citation type="journal article" date="2015" name="BMC Genomics">
        <title>Transcriptome analysis of thermophilic methylotrophic Bacillus methanolicus MGA3 using RNA-sequencing provides detailed insights into its previously uncharted transcriptional landscape.</title>
        <authorList>
            <person name="Irla M."/>
            <person name="Neshat A."/>
            <person name="Brautaset T."/>
            <person name="Ruckert C."/>
            <person name="Kalinowski J."/>
            <person name="Wendisch V.F."/>
        </authorList>
    </citation>
    <scope>NUCLEOTIDE SEQUENCE [LARGE SCALE GENOMIC DNA]</scope>
    <source>
        <strain evidence="3">MGA3 / ATCC 53907</strain>
    </source>
</reference>
<feature type="domain" description="VOC" evidence="1">
    <location>
        <begin position="2"/>
        <end position="112"/>
    </location>
</feature>
<dbReference type="Pfam" id="PF22658">
    <property type="entry name" value="YycE-like_N"/>
    <property type="match status" value="1"/>
</dbReference>
<dbReference type="InterPro" id="IPR037523">
    <property type="entry name" value="VOC_core"/>
</dbReference>
<dbReference type="eggNOG" id="COG0346">
    <property type="taxonomic scope" value="Bacteria"/>
</dbReference>
<dbReference type="PROSITE" id="PS51819">
    <property type="entry name" value="VOC"/>
    <property type="match status" value="2"/>
</dbReference>
<dbReference type="CDD" id="cd06587">
    <property type="entry name" value="VOC"/>
    <property type="match status" value="2"/>
</dbReference>
<dbReference type="Proteomes" id="UP000027602">
    <property type="component" value="Chromosome"/>
</dbReference>
<dbReference type="SUPFAM" id="SSF54593">
    <property type="entry name" value="Glyoxalase/Bleomycin resistance protein/Dihydroxybiphenyl dioxygenase"/>
    <property type="match status" value="2"/>
</dbReference>
<gene>
    <name evidence="2" type="ORF">BMMGA3_06535</name>
</gene>
<dbReference type="InterPro" id="IPR058997">
    <property type="entry name" value="YycE-like_C"/>
</dbReference>
<dbReference type="Pfam" id="PF22659">
    <property type="entry name" value="YycE-like_C"/>
    <property type="match status" value="1"/>
</dbReference>